<evidence type="ECO:0000313" key="3">
    <source>
        <dbReference type="WBParaSite" id="PSU_v2.g12511.t1"/>
    </source>
</evidence>
<dbReference type="AlphaFoldDB" id="A0A914XZ72"/>
<feature type="region of interest" description="Disordered" evidence="1">
    <location>
        <begin position="155"/>
        <end position="187"/>
    </location>
</feature>
<evidence type="ECO:0000313" key="2">
    <source>
        <dbReference type="Proteomes" id="UP000887577"/>
    </source>
</evidence>
<organism evidence="2 3">
    <name type="scientific">Panagrolaimus superbus</name>
    <dbReference type="NCBI Taxonomy" id="310955"/>
    <lineage>
        <taxon>Eukaryota</taxon>
        <taxon>Metazoa</taxon>
        <taxon>Ecdysozoa</taxon>
        <taxon>Nematoda</taxon>
        <taxon>Chromadorea</taxon>
        <taxon>Rhabditida</taxon>
        <taxon>Tylenchina</taxon>
        <taxon>Panagrolaimomorpha</taxon>
        <taxon>Panagrolaimoidea</taxon>
        <taxon>Panagrolaimidae</taxon>
        <taxon>Panagrolaimus</taxon>
    </lineage>
</organism>
<reference evidence="3" key="1">
    <citation type="submission" date="2022-11" db="UniProtKB">
        <authorList>
            <consortium name="WormBaseParasite"/>
        </authorList>
    </citation>
    <scope>IDENTIFICATION</scope>
</reference>
<dbReference type="Proteomes" id="UP000887577">
    <property type="component" value="Unplaced"/>
</dbReference>
<accession>A0A914XZ72</accession>
<evidence type="ECO:0000256" key="1">
    <source>
        <dbReference type="SAM" id="MobiDB-lite"/>
    </source>
</evidence>
<dbReference type="WBParaSite" id="PSU_v2.g12511.t1">
    <property type="protein sequence ID" value="PSU_v2.g12511.t1"/>
    <property type="gene ID" value="PSU_v2.g12511"/>
</dbReference>
<feature type="region of interest" description="Disordered" evidence="1">
    <location>
        <begin position="1"/>
        <end position="20"/>
    </location>
</feature>
<feature type="region of interest" description="Disordered" evidence="1">
    <location>
        <begin position="37"/>
        <end position="101"/>
    </location>
</feature>
<keyword evidence="2" id="KW-1185">Reference proteome</keyword>
<proteinExistence type="predicted"/>
<protein>
    <submittedName>
        <fullName evidence="3">Uncharacterized protein</fullName>
    </submittedName>
</protein>
<sequence length="471" mass="51453">MSNENNGRQSADDDARANSRALFDALDPAMRALLIDEARRRDAPRPPPWNEWDWAPEQPSTSRGPLEHPASRENGGPSDSRVNDRRSNSRGPVEPSTSRGLFEASNSRALFEPAIARGFIQTGRSREYFQPLVLRGNDHASTSRGNFQASAPLYQPITHGTNTAPRNFDTERRSGFSTSYAPRSSRGDLTPGLSFSIAARNQYTPVQPHDIYDRAMGPYDAEGVQKMQCASPLAKVKKLVFHDGHFVAIMDDNTSPNIAAASFGEFLSTARGDFCLTAQCVTRDLGPYCIDGWNGFLGGVDSIDAHGQLEAGLIRSIFPNLGGAVDAVAVIPTAPVEMDFQEMCETIPGAATFITIDATKFTHGDTVNAAELFVNSRRDKEKIACLLVITERFPMPQRLGTLLHSLEGVTQNVSCVTLLVNIPPTDDAVTSVRSQGFSRGPIHRRGQNDLYHMYARVRGDRVTAIGFKGNS</sequence>
<name>A0A914XZ72_9BILA</name>